<dbReference type="GO" id="GO:0003723">
    <property type="term" value="F:RNA binding"/>
    <property type="evidence" value="ECO:0007669"/>
    <property type="project" value="InterPro"/>
</dbReference>
<evidence type="ECO:0000313" key="4">
    <source>
        <dbReference type="EMBL" id="PON68243.1"/>
    </source>
</evidence>
<dbReference type="Pfam" id="PF01535">
    <property type="entry name" value="PPR"/>
    <property type="match status" value="3"/>
</dbReference>
<dbReference type="InterPro" id="IPR002885">
    <property type="entry name" value="PPR_rpt"/>
</dbReference>
<feature type="repeat" description="PPR" evidence="3">
    <location>
        <begin position="314"/>
        <end position="348"/>
    </location>
</feature>
<comment type="similarity">
    <text evidence="1">Belongs to the PPR family. PCMP-H subfamily.</text>
</comment>
<dbReference type="Proteomes" id="UP000237105">
    <property type="component" value="Unassembled WGS sequence"/>
</dbReference>
<dbReference type="PANTHER" id="PTHR47926">
    <property type="entry name" value="PENTATRICOPEPTIDE REPEAT-CONTAINING PROTEIN"/>
    <property type="match status" value="1"/>
</dbReference>
<dbReference type="InterPro" id="IPR046848">
    <property type="entry name" value="E_motif"/>
</dbReference>
<comment type="caution">
    <text evidence="4">The sequence shown here is derived from an EMBL/GenBank/DDBJ whole genome shotgun (WGS) entry which is preliminary data.</text>
</comment>
<dbReference type="Pfam" id="PF20431">
    <property type="entry name" value="E_motif"/>
    <property type="match status" value="1"/>
</dbReference>
<dbReference type="PANTHER" id="PTHR47926:SF483">
    <property type="entry name" value="TETRATRICOPEPTIDE-LIKE HELICAL DOMAIN SUPERFAMILY"/>
    <property type="match status" value="1"/>
</dbReference>
<feature type="repeat" description="PPR" evidence="3">
    <location>
        <begin position="349"/>
        <end position="383"/>
    </location>
</feature>
<dbReference type="NCBIfam" id="TIGR00756">
    <property type="entry name" value="PPR"/>
    <property type="match status" value="7"/>
</dbReference>
<dbReference type="Pfam" id="PF13041">
    <property type="entry name" value="PPR_2"/>
    <property type="match status" value="3"/>
</dbReference>
<dbReference type="InterPro" id="IPR011990">
    <property type="entry name" value="TPR-like_helical_dom_sf"/>
</dbReference>
<name>A0A2P5D4K6_PARAD</name>
<dbReference type="PROSITE" id="PS51375">
    <property type="entry name" value="PPR"/>
    <property type="match status" value="5"/>
</dbReference>
<dbReference type="FunFam" id="1.25.40.10:FF:000090">
    <property type="entry name" value="Pentatricopeptide repeat-containing protein, chloroplastic"/>
    <property type="match status" value="1"/>
</dbReference>
<accession>A0A2P5D4K6</accession>
<evidence type="ECO:0000256" key="2">
    <source>
        <dbReference type="ARBA" id="ARBA00022737"/>
    </source>
</evidence>
<feature type="repeat" description="PPR" evidence="3">
    <location>
        <begin position="79"/>
        <end position="113"/>
    </location>
</feature>
<keyword evidence="2" id="KW-0677">Repeat</keyword>
<dbReference type="FunFam" id="1.25.40.10:FF:000470">
    <property type="entry name" value="Pentatricopeptide repeat-containing protein At5g66520"/>
    <property type="match status" value="1"/>
</dbReference>
<gene>
    <name evidence="4" type="ORF">PanWU01x14_098030</name>
</gene>
<dbReference type="SUPFAM" id="SSF81901">
    <property type="entry name" value="HCP-like"/>
    <property type="match status" value="1"/>
</dbReference>
<feature type="repeat" description="PPR" evidence="3">
    <location>
        <begin position="180"/>
        <end position="210"/>
    </location>
</feature>
<keyword evidence="5" id="KW-1185">Reference proteome</keyword>
<evidence type="ECO:0000256" key="3">
    <source>
        <dbReference type="PROSITE-ProRule" id="PRU00708"/>
    </source>
</evidence>
<reference evidence="5" key="1">
    <citation type="submission" date="2016-06" db="EMBL/GenBank/DDBJ databases">
        <title>Parallel loss of symbiosis genes in relatives of nitrogen-fixing non-legume Parasponia.</title>
        <authorList>
            <person name="Van Velzen R."/>
            <person name="Holmer R."/>
            <person name="Bu F."/>
            <person name="Rutten L."/>
            <person name="Van Zeijl A."/>
            <person name="Liu W."/>
            <person name="Santuari L."/>
            <person name="Cao Q."/>
            <person name="Sharma T."/>
            <person name="Shen D."/>
            <person name="Roswanjaya Y."/>
            <person name="Wardhani T."/>
            <person name="Kalhor M.S."/>
            <person name="Jansen J."/>
            <person name="Van den Hoogen J."/>
            <person name="Gungor B."/>
            <person name="Hartog M."/>
            <person name="Hontelez J."/>
            <person name="Verver J."/>
            <person name="Yang W.-C."/>
            <person name="Schijlen E."/>
            <person name="Repin R."/>
            <person name="Schilthuizen M."/>
            <person name="Schranz E."/>
            <person name="Heidstra R."/>
            <person name="Miyata K."/>
            <person name="Fedorova E."/>
            <person name="Kohlen W."/>
            <person name="Bisseling T."/>
            <person name="Smit S."/>
            <person name="Geurts R."/>
        </authorList>
    </citation>
    <scope>NUCLEOTIDE SEQUENCE [LARGE SCALE GENOMIC DNA]</scope>
    <source>
        <strain evidence="5">cv. WU1-14</strain>
    </source>
</reference>
<dbReference type="FunFam" id="1.25.40.10:FF:000333">
    <property type="entry name" value="Pentatricopeptide repeat-containing protein"/>
    <property type="match status" value="1"/>
</dbReference>
<evidence type="ECO:0000313" key="5">
    <source>
        <dbReference type="Proteomes" id="UP000237105"/>
    </source>
</evidence>
<dbReference type="InterPro" id="IPR046960">
    <property type="entry name" value="PPR_At4g14850-like_plant"/>
</dbReference>
<evidence type="ECO:0000256" key="1">
    <source>
        <dbReference type="ARBA" id="ARBA00006643"/>
    </source>
</evidence>
<dbReference type="Gene3D" id="1.25.40.10">
    <property type="entry name" value="Tetratricopeptide repeat domain"/>
    <property type="match status" value="3"/>
</dbReference>
<dbReference type="EMBL" id="JXTB01000065">
    <property type="protein sequence ID" value="PON68243.1"/>
    <property type="molecule type" value="Genomic_DNA"/>
</dbReference>
<organism evidence="4 5">
    <name type="scientific">Parasponia andersonii</name>
    <name type="common">Sponia andersonii</name>
    <dbReference type="NCBI Taxonomy" id="3476"/>
    <lineage>
        <taxon>Eukaryota</taxon>
        <taxon>Viridiplantae</taxon>
        <taxon>Streptophyta</taxon>
        <taxon>Embryophyta</taxon>
        <taxon>Tracheophyta</taxon>
        <taxon>Spermatophyta</taxon>
        <taxon>Magnoliopsida</taxon>
        <taxon>eudicotyledons</taxon>
        <taxon>Gunneridae</taxon>
        <taxon>Pentapetalae</taxon>
        <taxon>rosids</taxon>
        <taxon>fabids</taxon>
        <taxon>Rosales</taxon>
        <taxon>Cannabaceae</taxon>
        <taxon>Parasponia</taxon>
    </lineage>
</organism>
<feature type="repeat" description="PPR" evidence="3">
    <location>
        <begin position="211"/>
        <end position="245"/>
    </location>
</feature>
<dbReference type="AlphaFoldDB" id="A0A2P5D4K6"/>
<dbReference type="OrthoDB" id="185373at2759"/>
<dbReference type="GO" id="GO:0009451">
    <property type="term" value="P:RNA modification"/>
    <property type="evidence" value="ECO:0007669"/>
    <property type="project" value="InterPro"/>
</dbReference>
<proteinExistence type="inferred from homology"/>
<sequence>MLKPPLPSTNASHLIQTLIALLDKCRSMSELKQIHAHLLTYGLHQQDSLASKILSFSALSDLGSVDYSFQFLSQLSNPTSFNWNTVIRGYSKSRNPNRSISIYVRMLRDGVKPDQFTYLFLTKASASLLKRELGEAVHALTLKHGYESDIFIQNTLIHMYASCSNIQNARKMFDKMTRRNFVSWTAMLDGYAKCKDMSSAREVFELMPDRDVVSWSSLIDGYVKIGEYTEALTLFERMQVVGIEANEVTMVSVLSAIAHLGALEKGRSMHDYIVENGLPLNLVLRTSLVDMYAKCGAIYEALGVFRRGSMRKTDVFIWNAMIRGLATNGLVKESIDLFMEMVTFKIVPDEITFLCLLNACAHGGLVKEAWYFFEGIKKYGMIPKNEHYACIIDVLARAGEVAEAFQVVCEMPTQPTGEMLGALLSGCINHGRLDLAEIVGRKLIEIEPNHGGRYVGLSNVYSIFQRWDDAGRIREAMDRRGVKKFPGLSFA</sequence>
<protein>
    <submittedName>
        <fullName evidence="4">Tetratricopeptide-like helical domain containing protein</fullName>
    </submittedName>
</protein>